<accession>A0A7Y2JXL1</accession>
<sequence>MSDVEQQPQPDLVTVINRADMVENLFNQIISHYIGTRQDQWSFVWHILLDTSVMALAAKQKVVMAIANEMGFKLQKNPLVMVIQLRNSFAHHRTDAHPVIVFGRTDAETTGYSQFYSLNAEGVLIKRKRHEAFDDFNKYYKIAKAQLVELRNLVEKKYPREDPYDRTHQRAGYYDNRYIIDKRLDWTYFSFNRSDPRNTL</sequence>
<protein>
    <submittedName>
        <fullName evidence="1">Uncharacterized protein</fullName>
    </submittedName>
</protein>
<reference evidence="1 2" key="1">
    <citation type="submission" date="2020-04" db="EMBL/GenBank/DDBJ databases">
        <title>Massilia sp. nov., a cold adapted bacteria isolated from Arctic soil.</title>
        <authorList>
            <person name="Son J."/>
            <person name="Ka J.-O."/>
        </authorList>
    </citation>
    <scope>NUCLEOTIDE SEQUENCE [LARGE SCALE GENOMIC DNA]</scope>
    <source>
        <strain evidence="1 2">ML15P13</strain>
    </source>
</reference>
<evidence type="ECO:0000313" key="2">
    <source>
        <dbReference type="Proteomes" id="UP000533905"/>
    </source>
</evidence>
<dbReference type="AlphaFoldDB" id="A0A7Y2JXL1"/>
<organism evidence="1 2">
    <name type="scientific">Telluria aromaticivorans</name>
    <dbReference type="NCBI Taxonomy" id="2725995"/>
    <lineage>
        <taxon>Bacteria</taxon>
        <taxon>Pseudomonadati</taxon>
        <taxon>Pseudomonadota</taxon>
        <taxon>Betaproteobacteria</taxon>
        <taxon>Burkholderiales</taxon>
        <taxon>Oxalobacteraceae</taxon>
        <taxon>Telluria group</taxon>
        <taxon>Telluria</taxon>
    </lineage>
</organism>
<name>A0A7Y2JXL1_9BURK</name>
<proteinExistence type="predicted"/>
<dbReference type="RefSeq" id="WP_171082836.1">
    <property type="nucleotide sequence ID" value="NZ_JABAIV010000002.1"/>
</dbReference>
<gene>
    <name evidence="1" type="ORF">HGB41_07725</name>
</gene>
<evidence type="ECO:0000313" key="1">
    <source>
        <dbReference type="EMBL" id="NNG22890.1"/>
    </source>
</evidence>
<dbReference type="EMBL" id="JABAIV010000002">
    <property type="protein sequence ID" value="NNG22890.1"/>
    <property type="molecule type" value="Genomic_DNA"/>
</dbReference>
<keyword evidence="2" id="KW-1185">Reference proteome</keyword>
<comment type="caution">
    <text evidence="1">The sequence shown here is derived from an EMBL/GenBank/DDBJ whole genome shotgun (WGS) entry which is preliminary data.</text>
</comment>
<dbReference type="Proteomes" id="UP000533905">
    <property type="component" value="Unassembled WGS sequence"/>
</dbReference>